<gene>
    <name evidence="2" type="ORF">MTE01_00730</name>
</gene>
<evidence type="ECO:0000313" key="2">
    <source>
        <dbReference type="EMBL" id="GEB44128.1"/>
    </source>
</evidence>
<organism evidence="2 3">
    <name type="scientific">Microbacterium testaceum</name>
    <name type="common">Aureobacterium testaceum</name>
    <name type="synonym">Brevibacterium testaceum</name>
    <dbReference type="NCBI Taxonomy" id="2033"/>
    <lineage>
        <taxon>Bacteria</taxon>
        <taxon>Bacillati</taxon>
        <taxon>Actinomycetota</taxon>
        <taxon>Actinomycetes</taxon>
        <taxon>Micrococcales</taxon>
        <taxon>Microbacteriaceae</taxon>
        <taxon>Microbacterium</taxon>
    </lineage>
</organism>
<dbReference type="AlphaFoldDB" id="A0A4Y3QHY4"/>
<comment type="caution">
    <text evidence="2">The sequence shown here is derived from an EMBL/GenBank/DDBJ whole genome shotgun (WGS) entry which is preliminary data.</text>
</comment>
<accession>A0A4Y3QHY4</accession>
<evidence type="ECO:0000256" key="1">
    <source>
        <dbReference type="SAM" id="MobiDB-lite"/>
    </source>
</evidence>
<sequence>MRNMIIVIGAVALLAYALGTRTPRVQVKNRESVGHQVVRLWNDPRARKRRRKAANKSAAAAKKRAKKTLHDLRA</sequence>
<dbReference type="OrthoDB" id="5023513at2"/>
<evidence type="ECO:0000313" key="3">
    <source>
        <dbReference type="Proteomes" id="UP000319525"/>
    </source>
</evidence>
<name>A0A4Y3QHY4_MICTE</name>
<proteinExistence type="predicted"/>
<dbReference type="Proteomes" id="UP000319525">
    <property type="component" value="Unassembled WGS sequence"/>
</dbReference>
<feature type="region of interest" description="Disordered" evidence="1">
    <location>
        <begin position="43"/>
        <end position="74"/>
    </location>
</feature>
<protein>
    <submittedName>
        <fullName evidence="2">Uncharacterized protein</fullName>
    </submittedName>
</protein>
<reference evidence="2 3" key="1">
    <citation type="submission" date="2019-06" db="EMBL/GenBank/DDBJ databases">
        <title>Whole genome shotgun sequence of Microbacterium testaceum NBRC 12675.</title>
        <authorList>
            <person name="Hosoyama A."/>
            <person name="Uohara A."/>
            <person name="Ohji S."/>
            <person name="Ichikawa N."/>
        </authorList>
    </citation>
    <scope>NUCLEOTIDE SEQUENCE [LARGE SCALE GENOMIC DNA]</scope>
    <source>
        <strain evidence="2 3">NBRC 12675</strain>
    </source>
</reference>
<dbReference type="EMBL" id="BJML01000001">
    <property type="protein sequence ID" value="GEB44128.1"/>
    <property type="molecule type" value="Genomic_DNA"/>
</dbReference>
<dbReference type="RefSeq" id="WP_141375073.1">
    <property type="nucleotide sequence ID" value="NZ_BJML01000001.1"/>
</dbReference>
<dbReference type="GeneID" id="57142798"/>